<accession>A0ABR4L9S2</accession>
<evidence type="ECO:0000313" key="2">
    <source>
        <dbReference type="EMBL" id="KAL2861275.1"/>
    </source>
</evidence>
<feature type="compositionally biased region" description="Low complexity" evidence="1">
    <location>
        <begin position="194"/>
        <end position="215"/>
    </location>
</feature>
<name>A0ABR4L9S2_9EURO</name>
<sequence length="467" mass="51764">MLQHTQRVGQPEGATKPKRKPVRRDPEKRRQQNLQAQRKYREKLRERLDRLEGLAQIAAQNRGIEVPLPTVDTRSTKPGEASIDALPITSAATLHPTTGSLPACAAPKISIPDLLTATLGDYAQLSSHPYGAPTTLPIWGPALNETQLDPSSLSVWDTGYISQANNCSTTAIQYPTSQVSPLSDTLPELSFSNSTTVASQSESASSGPSSTGSPSHVDPALIFPDDNKSGPCWTTTLKCSCVRPHMVIQHSRPNSFSSGDSKIIRFEPSPPVANPYVNNLRIDTLCTISAICLLSEHVGITEEAICFDDSISPFFRYDAEFADAAAQTSIVNMVRGSYRTSLKPDLRPNKEQITVKHHPYIDILPFPELRKNLITRTEDYDEDEFFHDLLFGLVCWGNAGVGKRDRNVSTGYASTGMPWDVRSWEGHEWFLKKYWSLFGGEEGELPRQTEWWRGIRGDEPLNVEEVS</sequence>
<dbReference type="CDD" id="cd14688">
    <property type="entry name" value="bZIP_YAP"/>
    <property type="match status" value="1"/>
</dbReference>
<protein>
    <recommendedName>
        <fullName evidence="4">BZIP domain-containing protein</fullName>
    </recommendedName>
</protein>
<dbReference type="PANTHER" id="PTHR38116:SF5">
    <property type="entry name" value="BZIP DOMAIN-CONTAINING PROTEIN"/>
    <property type="match status" value="1"/>
</dbReference>
<dbReference type="GeneID" id="98158992"/>
<feature type="region of interest" description="Disordered" evidence="1">
    <location>
        <begin position="192"/>
        <end position="220"/>
    </location>
</feature>
<comment type="caution">
    <text evidence="2">The sequence shown here is derived from an EMBL/GenBank/DDBJ whole genome shotgun (WGS) entry which is preliminary data.</text>
</comment>
<evidence type="ECO:0000256" key="1">
    <source>
        <dbReference type="SAM" id="MobiDB-lite"/>
    </source>
</evidence>
<dbReference type="InterPro" id="IPR021833">
    <property type="entry name" value="DUF3425"/>
</dbReference>
<dbReference type="PANTHER" id="PTHR38116">
    <property type="entry name" value="CHROMOSOME 7, WHOLE GENOME SHOTGUN SEQUENCE"/>
    <property type="match status" value="1"/>
</dbReference>
<evidence type="ECO:0000313" key="3">
    <source>
        <dbReference type="Proteomes" id="UP001610444"/>
    </source>
</evidence>
<dbReference type="RefSeq" id="XP_070905365.1">
    <property type="nucleotide sequence ID" value="XM_071043828.1"/>
</dbReference>
<dbReference type="Proteomes" id="UP001610444">
    <property type="component" value="Unassembled WGS sequence"/>
</dbReference>
<feature type="region of interest" description="Disordered" evidence="1">
    <location>
        <begin position="1"/>
        <end position="40"/>
    </location>
</feature>
<keyword evidence="3" id="KW-1185">Reference proteome</keyword>
<dbReference type="Pfam" id="PF11905">
    <property type="entry name" value="DUF3425"/>
    <property type="match status" value="1"/>
</dbReference>
<organism evidence="2 3">
    <name type="scientific">Aspergillus pseudodeflectus</name>
    <dbReference type="NCBI Taxonomy" id="176178"/>
    <lineage>
        <taxon>Eukaryota</taxon>
        <taxon>Fungi</taxon>
        <taxon>Dikarya</taxon>
        <taxon>Ascomycota</taxon>
        <taxon>Pezizomycotina</taxon>
        <taxon>Eurotiomycetes</taxon>
        <taxon>Eurotiomycetidae</taxon>
        <taxon>Eurotiales</taxon>
        <taxon>Aspergillaceae</taxon>
        <taxon>Aspergillus</taxon>
        <taxon>Aspergillus subgen. Nidulantes</taxon>
    </lineage>
</organism>
<evidence type="ECO:0008006" key="4">
    <source>
        <dbReference type="Google" id="ProtNLM"/>
    </source>
</evidence>
<proteinExistence type="predicted"/>
<dbReference type="EMBL" id="JBFXLR010000001">
    <property type="protein sequence ID" value="KAL2861275.1"/>
    <property type="molecule type" value="Genomic_DNA"/>
</dbReference>
<reference evidence="2 3" key="1">
    <citation type="submission" date="2024-07" db="EMBL/GenBank/DDBJ databases">
        <title>Section-level genome sequencing and comparative genomics of Aspergillus sections Usti and Cavernicolus.</title>
        <authorList>
            <consortium name="Lawrence Berkeley National Laboratory"/>
            <person name="Nybo J.L."/>
            <person name="Vesth T.C."/>
            <person name="Theobald S."/>
            <person name="Frisvad J.C."/>
            <person name="Larsen T.O."/>
            <person name="Kjaerboelling I."/>
            <person name="Rothschild-Mancinelli K."/>
            <person name="Lyhne E.K."/>
            <person name="Kogle M.E."/>
            <person name="Barry K."/>
            <person name="Clum A."/>
            <person name="Na H."/>
            <person name="Ledsgaard L."/>
            <person name="Lin J."/>
            <person name="Lipzen A."/>
            <person name="Kuo A."/>
            <person name="Riley R."/>
            <person name="Mondo S."/>
            <person name="LaButti K."/>
            <person name="Haridas S."/>
            <person name="Pangalinan J."/>
            <person name="Salamov A.A."/>
            <person name="Simmons B.A."/>
            <person name="Magnuson J.K."/>
            <person name="Chen J."/>
            <person name="Drula E."/>
            <person name="Henrissat B."/>
            <person name="Wiebenga A."/>
            <person name="Lubbers R.J."/>
            <person name="Gomes A.C."/>
            <person name="Macurrencykelacurrency M.R."/>
            <person name="Stajich J."/>
            <person name="Grigoriev I.V."/>
            <person name="Mortensen U.H."/>
            <person name="De vries R.P."/>
            <person name="Baker S.E."/>
            <person name="Andersen M.R."/>
        </authorList>
    </citation>
    <scope>NUCLEOTIDE SEQUENCE [LARGE SCALE GENOMIC DNA]</scope>
    <source>
        <strain evidence="2 3">CBS 756.74</strain>
    </source>
</reference>
<gene>
    <name evidence="2" type="ORF">BJX68DRAFT_260115</name>
</gene>